<dbReference type="PANTHER" id="PTHR30537">
    <property type="entry name" value="HTH-TYPE TRANSCRIPTIONAL REGULATOR"/>
    <property type="match status" value="1"/>
</dbReference>
<evidence type="ECO:0000256" key="2">
    <source>
        <dbReference type="ARBA" id="ARBA00009437"/>
    </source>
</evidence>
<dbReference type="InterPro" id="IPR036390">
    <property type="entry name" value="WH_DNA-bd_sf"/>
</dbReference>
<comment type="similarity">
    <text evidence="2">Belongs to the LysR transcriptional regulatory family.</text>
</comment>
<dbReference type="Gene3D" id="3.40.190.290">
    <property type="match status" value="1"/>
</dbReference>
<protein>
    <recommendedName>
        <fullName evidence="3">Probable RuBisCO transcriptional regulator</fullName>
    </recommendedName>
</protein>
<dbReference type="InterPro" id="IPR005119">
    <property type="entry name" value="LysR_subst-bd"/>
</dbReference>
<dbReference type="Proteomes" id="UP000008311">
    <property type="component" value="Unassembled WGS sequence"/>
</dbReference>
<dbReference type="PANTHER" id="PTHR30537:SF3">
    <property type="entry name" value="TRANSCRIPTIONAL REGULATORY PROTEIN"/>
    <property type="match status" value="1"/>
</dbReference>
<dbReference type="InParanoid" id="B9TLJ3"/>
<dbReference type="PRINTS" id="PR00039">
    <property type="entry name" value="HTHLYSR"/>
</dbReference>
<evidence type="ECO:0000256" key="4">
    <source>
        <dbReference type="ARBA" id="ARBA00023015"/>
    </source>
</evidence>
<evidence type="ECO:0000256" key="6">
    <source>
        <dbReference type="ARBA" id="ARBA00023163"/>
    </source>
</evidence>
<dbReference type="InterPro" id="IPR036388">
    <property type="entry name" value="WH-like_DNA-bd_sf"/>
</dbReference>
<proteinExistence type="inferred from homology"/>
<keyword evidence="4" id="KW-0805">Transcription regulation</keyword>
<feature type="domain" description="HTH lysR-type" evidence="7">
    <location>
        <begin position="7"/>
        <end position="64"/>
    </location>
</feature>
<keyword evidence="9" id="KW-1185">Reference proteome</keyword>
<sequence length="182" mass="20442">MNEENHMQWDDLKIFLAVARHGTLGAAARALGQSQPTMGRRIRVLEEQLGYLLFQRSGDGFLLTHEGEAVLQNVQQMEDEANAVLRKLSGRQQLDGLLRVSTTEWFGAHVLAPVFARFCADNPGMTLELVSETRLVSLARREADLVFRFREFDEPDVIQRKAMHAEFGLYGAGAYLRQAGVP</sequence>
<dbReference type="SUPFAM" id="SSF46785">
    <property type="entry name" value="Winged helix' DNA-binding domain"/>
    <property type="match status" value="1"/>
</dbReference>
<dbReference type="STRING" id="3988.B9TLJ3"/>
<name>B9TLJ3_RICCO</name>
<dbReference type="InterPro" id="IPR000847">
    <property type="entry name" value="LysR_HTH_N"/>
</dbReference>
<dbReference type="GO" id="GO:0003677">
    <property type="term" value="F:DNA binding"/>
    <property type="evidence" value="ECO:0007669"/>
    <property type="project" value="UniProtKB-KW"/>
</dbReference>
<dbReference type="AlphaFoldDB" id="B9TLJ3"/>
<evidence type="ECO:0000256" key="1">
    <source>
        <dbReference type="ARBA" id="ARBA00003782"/>
    </source>
</evidence>
<comment type="function">
    <text evidence="1">Trans-acting transcriptional regulator of RuBisCO genes (rbcL and rbcS) expression.</text>
</comment>
<accession>B9TLJ3</accession>
<organism evidence="8 9">
    <name type="scientific">Ricinus communis</name>
    <name type="common">Castor bean</name>
    <dbReference type="NCBI Taxonomy" id="3988"/>
    <lineage>
        <taxon>Eukaryota</taxon>
        <taxon>Viridiplantae</taxon>
        <taxon>Streptophyta</taxon>
        <taxon>Embryophyta</taxon>
        <taxon>Tracheophyta</taxon>
        <taxon>Spermatophyta</taxon>
        <taxon>Magnoliopsida</taxon>
        <taxon>eudicotyledons</taxon>
        <taxon>Gunneridae</taxon>
        <taxon>Pentapetalae</taxon>
        <taxon>rosids</taxon>
        <taxon>fabids</taxon>
        <taxon>Malpighiales</taxon>
        <taxon>Euphorbiaceae</taxon>
        <taxon>Acalyphoideae</taxon>
        <taxon>Acalypheae</taxon>
        <taxon>Ricinus</taxon>
    </lineage>
</organism>
<dbReference type="Gene3D" id="1.10.10.10">
    <property type="entry name" value="Winged helix-like DNA-binding domain superfamily/Winged helix DNA-binding domain"/>
    <property type="match status" value="1"/>
</dbReference>
<dbReference type="InterPro" id="IPR058163">
    <property type="entry name" value="LysR-type_TF_proteobact-type"/>
</dbReference>
<dbReference type="GO" id="GO:0003700">
    <property type="term" value="F:DNA-binding transcription factor activity"/>
    <property type="evidence" value="ECO:0007669"/>
    <property type="project" value="InterPro"/>
</dbReference>
<evidence type="ECO:0000313" key="8">
    <source>
        <dbReference type="EMBL" id="EEF23270.1"/>
    </source>
</evidence>
<evidence type="ECO:0000256" key="3">
    <source>
        <dbReference type="ARBA" id="ARBA00018907"/>
    </source>
</evidence>
<dbReference type="Pfam" id="PF03466">
    <property type="entry name" value="LysR_substrate"/>
    <property type="match status" value="1"/>
</dbReference>
<dbReference type="SUPFAM" id="SSF53850">
    <property type="entry name" value="Periplasmic binding protein-like II"/>
    <property type="match status" value="1"/>
</dbReference>
<keyword evidence="6" id="KW-0804">Transcription</keyword>
<reference evidence="9" key="1">
    <citation type="journal article" date="2010" name="Nat. Biotechnol.">
        <title>Draft genome sequence of the oilseed species Ricinus communis.</title>
        <authorList>
            <person name="Chan A.P."/>
            <person name="Crabtree J."/>
            <person name="Zhao Q."/>
            <person name="Lorenzi H."/>
            <person name="Orvis J."/>
            <person name="Puiu D."/>
            <person name="Melake-Berhan A."/>
            <person name="Jones K.M."/>
            <person name="Redman J."/>
            <person name="Chen G."/>
            <person name="Cahoon E.B."/>
            <person name="Gedil M."/>
            <person name="Stanke M."/>
            <person name="Haas B.J."/>
            <person name="Wortman J.R."/>
            <person name="Fraser-Liggett C.M."/>
            <person name="Ravel J."/>
            <person name="Rabinowicz P.D."/>
        </authorList>
    </citation>
    <scope>NUCLEOTIDE SEQUENCE [LARGE SCALE GENOMIC DNA]</scope>
    <source>
        <strain evidence="9">cv. Hale</strain>
    </source>
</reference>
<evidence type="ECO:0000313" key="9">
    <source>
        <dbReference type="Proteomes" id="UP000008311"/>
    </source>
</evidence>
<feature type="non-terminal residue" evidence="8">
    <location>
        <position position="182"/>
    </location>
</feature>
<dbReference type="FunFam" id="1.10.10.10:FF:000001">
    <property type="entry name" value="LysR family transcriptional regulator"/>
    <property type="match status" value="1"/>
</dbReference>
<keyword evidence="5" id="KW-0238">DNA-binding</keyword>
<dbReference type="PROSITE" id="PS50931">
    <property type="entry name" value="HTH_LYSR"/>
    <property type="match status" value="1"/>
</dbReference>
<evidence type="ECO:0000256" key="5">
    <source>
        <dbReference type="ARBA" id="ARBA00023125"/>
    </source>
</evidence>
<evidence type="ECO:0000259" key="7">
    <source>
        <dbReference type="PROSITE" id="PS50931"/>
    </source>
</evidence>
<dbReference type="Pfam" id="PF00126">
    <property type="entry name" value="HTH_1"/>
    <property type="match status" value="1"/>
</dbReference>
<dbReference type="EMBL" id="EQ986944">
    <property type="protein sequence ID" value="EEF23270.1"/>
    <property type="molecule type" value="Genomic_DNA"/>
</dbReference>
<gene>
    <name evidence="8" type="ORF">RCOM_2091840</name>
</gene>